<evidence type="ECO:0000256" key="11">
    <source>
        <dbReference type="ARBA" id="ARBA00023065"/>
    </source>
</evidence>
<evidence type="ECO:0000256" key="8">
    <source>
        <dbReference type="ARBA" id="ARBA00022837"/>
    </source>
</evidence>
<dbReference type="EnsemblPlants" id="Kaladp0042s0288.7.v1.1">
    <property type="protein sequence ID" value="Kaladp0042s0288.7.v1.1"/>
    <property type="gene ID" value="Kaladp0042s0288.v1.1"/>
</dbReference>
<evidence type="ECO:0000256" key="12">
    <source>
        <dbReference type="ARBA" id="ARBA00023136"/>
    </source>
</evidence>
<keyword evidence="13" id="KW-0407">Ion channel</keyword>
<keyword evidence="11" id="KW-0406">Ion transport</keyword>
<dbReference type="EnsemblPlants" id="Kaladp0042s0288.6.v1.1">
    <property type="protein sequence ID" value="Kaladp0042s0288.6.v1.1"/>
    <property type="gene ID" value="Kaladp0042s0288.v1.1"/>
</dbReference>
<evidence type="ECO:0000256" key="14">
    <source>
        <dbReference type="SAM" id="Phobius"/>
    </source>
</evidence>
<feature type="transmembrane region" description="Helical" evidence="14">
    <location>
        <begin position="95"/>
        <end position="114"/>
    </location>
</feature>
<evidence type="ECO:0000313" key="15">
    <source>
        <dbReference type="EnsemblPlants" id="Kaladp0042s0288.7.v1.1"/>
    </source>
</evidence>
<evidence type="ECO:0000313" key="16">
    <source>
        <dbReference type="Proteomes" id="UP000594263"/>
    </source>
</evidence>
<comment type="subcellular location">
    <subcellularLocation>
        <location evidence="1">Endoplasmic reticulum membrane</location>
        <topology evidence="1">Multi-pass membrane protein</topology>
    </subcellularLocation>
</comment>
<comment type="similarity">
    <text evidence="2">Belongs to the TMCO1 family.</text>
</comment>
<keyword evidence="6 14" id="KW-0812">Transmembrane</keyword>
<dbReference type="GO" id="GO:0032469">
    <property type="term" value="P:endoplasmic reticulum calcium ion homeostasis"/>
    <property type="evidence" value="ECO:0007669"/>
    <property type="project" value="InterPro"/>
</dbReference>
<keyword evidence="8" id="KW-0106">Calcium</keyword>
<accession>A0A7N0TRY0</accession>
<organism evidence="15 16">
    <name type="scientific">Kalanchoe fedtschenkoi</name>
    <name type="common">Lavender scallops</name>
    <name type="synonym">South American air plant</name>
    <dbReference type="NCBI Taxonomy" id="63787"/>
    <lineage>
        <taxon>Eukaryota</taxon>
        <taxon>Viridiplantae</taxon>
        <taxon>Streptophyta</taxon>
        <taxon>Embryophyta</taxon>
        <taxon>Tracheophyta</taxon>
        <taxon>Spermatophyta</taxon>
        <taxon>Magnoliopsida</taxon>
        <taxon>eudicotyledons</taxon>
        <taxon>Gunneridae</taxon>
        <taxon>Pentapetalae</taxon>
        <taxon>Saxifragales</taxon>
        <taxon>Crassulaceae</taxon>
        <taxon>Kalanchoe</taxon>
    </lineage>
</organism>
<dbReference type="InterPro" id="IPR002809">
    <property type="entry name" value="EMC3/TMCO1"/>
</dbReference>
<evidence type="ECO:0000256" key="3">
    <source>
        <dbReference type="ARBA" id="ARBA00022448"/>
    </source>
</evidence>
<dbReference type="Gramene" id="Kaladp0042s0288.1.v1.1">
    <property type="protein sequence ID" value="Kaladp0042s0288.1.v1.1"/>
    <property type="gene ID" value="Kaladp0042s0288.v1.1"/>
</dbReference>
<evidence type="ECO:0000256" key="10">
    <source>
        <dbReference type="ARBA" id="ARBA00023054"/>
    </source>
</evidence>
<evidence type="ECO:0000256" key="1">
    <source>
        <dbReference type="ARBA" id="ARBA00004477"/>
    </source>
</evidence>
<keyword evidence="4" id="KW-0109">Calcium transport</keyword>
<dbReference type="GO" id="GO:0005262">
    <property type="term" value="F:calcium channel activity"/>
    <property type="evidence" value="ECO:0007669"/>
    <property type="project" value="UniProtKB-KW"/>
</dbReference>
<keyword evidence="9 14" id="KW-1133">Transmembrane helix</keyword>
<keyword evidence="3" id="KW-0813">Transport</keyword>
<dbReference type="Pfam" id="PF01956">
    <property type="entry name" value="EMC3_TMCO1"/>
    <property type="match status" value="1"/>
</dbReference>
<dbReference type="InterPro" id="IPR008559">
    <property type="entry name" value="TMCO1"/>
</dbReference>
<dbReference type="AlphaFoldDB" id="A0A7N0TRY0"/>
<feature type="transmembrane region" description="Helical" evidence="14">
    <location>
        <begin position="12"/>
        <end position="34"/>
    </location>
</feature>
<evidence type="ECO:0000256" key="13">
    <source>
        <dbReference type="ARBA" id="ARBA00023303"/>
    </source>
</evidence>
<proteinExistence type="inferred from homology"/>
<keyword evidence="7" id="KW-0256">Endoplasmic reticulum</keyword>
<keyword evidence="16" id="KW-1185">Reference proteome</keyword>
<keyword evidence="12 14" id="KW-0472">Membrane</keyword>
<dbReference type="GO" id="GO:0005789">
    <property type="term" value="C:endoplasmic reticulum membrane"/>
    <property type="evidence" value="ECO:0007669"/>
    <property type="project" value="UniProtKB-SubCell"/>
</dbReference>
<evidence type="ECO:0000256" key="5">
    <source>
        <dbReference type="ARBA" id="ARBA00022673"/>
    </source>
</evidence>
<reference evidence="15" key="1">
    <citation type="submission" date="2021-01" db="UniProtKB">
        <authorList>
            <consortium name="EnsemblPlants"/>
        </authorList>
    </citation>
    <scope>IDENTIFICATION</scope>
</reference>
<sequence>MASFSSSQYSDCPTVVGISICTTFIFESISWLLIYRTDSYKTLCFSIDRASKKLESMKTTASNPIKKSSKVKKMDRFETTLKESNRDLSLFKFKSGPVVALVLFVVFGLLNSLFEGRPVDKTLKNTRNQPITSLDSSLDMQVRCVTYSSQIRPLPVYNGIETWASTLLNCRFGIFSCENGLVYLSLNVYCCDCNIYTHPSYHILGCYSC</sequence>
<dbReference type="Gramene" id="Kaladp0042s0288.6.v1.1">
    <property type="protein sequence ID" value="Kaladp0042s0288.6.v1.1"/>
    <property type="gene ID" value="Kaladp0042s0288.v1.1"/>
</dbReference>
<dbReference type="PANTHER" id="PTHR20917">
    <property type="entry name" value="PNAS-RELATED"/>
    <property type="match status" value="1"/>
</dbReference>
<dbReference type="PANTHER" id="PTHR20917:SF0">
    <property type="entry name" value="CALCIUM LOAD-ACTIVATED CALCIUM CHANNEL"/>
    <property type="match status" value="1"/>
</dbReference>
<evidence type="ECO:0000256" key="7">
    <source>
        <dbReference type="ARBA" id="ARBA00022824"/>
    </source>
</evidence>
<dbReference type="SMART" id="SM01415">
    <property type="entry name" value="DUF106"/>
    <property type="match status" value="1"/>
</dbReference>
<protein>
    <submittedName>
        <fullName evidence="15">Uncharacterized protein</fullName>
    </submittedName>
</protein>
<dbReference type="Gramene" id="Kaladp0042s0288.7.v1.1">
    <property type="protein sequence ID" value="Kaladp0042s0288.7.v1.1"/>
    <property type="gene ID" value="Kaladp0042s0288.v1.1"/>
</dbReference>
<evidence type="ECO:0000256" key="2">
    <source>
        <dbReference type="ARBA" id="ARBA00006537"/>
    </source>
</evidence>
<evidence type="ECO:0000256" key="4">
    <source>
        <dbReference type="ARBA" id="ARBA00022568"/>
    </source>
</evidence>
<keyword evidence="10" id="KW-0175">Coiled coil</keyword>
<name>A0A7N0TRY0_KALFE</name>
<evidence type="ECO:0000256" key="6">
    <source>
        <dbReference type="ARBA" id="ARBA00022692"/>
    </source>
</evidence>
<keyword evidence="5" id="KW-0107">Calcium channel</keyword>
<evidence type="ECO:0000256" key="9">
    <source>
        <dbReference type="ARBA" id="ARBA00022989"/>
    </source>
</evidence>
<dbReference type="Proteomes" id="UP000594263">
    <property type="component" value="Unplaced"/>
</dbReference>
<dbReference type="EnsemblPlants" id="Kaladp0042s0288.1.v1.1">
    <property type="protein sequence ID" value="Kaladp0042s0288.1.v1.1"/>
    <property type="gene ID" value="Kaladp0042s0288.v1.1"/>
</dbReference>